<dbReference type="AlphaFoldDB" id="A0AAQ3WLB9"/>
<sequence>MSATTHAVSSHSPARAARCRQQQRGRWSFLASWDGRRRGGCSVHAAGSNTIDCLEARPWGSLALPGLQVAAPAPAPGDDALAGAAPAEQRVHEVVLRQAALAAATPRTAGIEPGPMAAGELREAFDRCGEVCKEYAKTFYLATQLMTPERRRAIWAIYVWCRRTDELVDGPNASHISALALDRWESRLEDIFAGRPYDMLDAALSDTVANFPVDIQARGRHSIDASP</sequence>
<evidence type="ECO:0000313" key="5">
    <source>
        <dbReference type="EMBL" id="WVZ65818.1"/>
    </source>
</evidence>
<evidence type="ECO:0000256" key="2">
    <source>
        <dbReference type="ARBA" id="ARBA00012396"/>
    </source>
</evidence>
<dbReference type="GO" id="GO:0010287">
    <property type="term" value="C:plastoglobule"/>
    <property type="evidence" value="ECO:0007669"/>
    <property type="project" value="UniProtKB-ARBA"/>
</dbReference>
<evidence type="ECO:0000313" key="6">
    <source>
        <dbReference type="Proteomes" id="UP001341281"/>
    </source>
</evidence>
<accession>A0AAQ3WLB9</accession>
<dbReference type="InterPro" id="IPR002060">
    <property type="entry name" value="Squ/phyt_synthse"/>
</dbReference>
<comment type="catalytic activity">
    <reaction evidence="1">
        <text>2 (2E,6E,10E)-geranylgeranyl diphosphate = 15-cis-phytoene + 2 diphosphate</text>
        <dbReference type="Rhea" id="RHEA:34475"/>
        <dbReference type="ChEBI" id="CHEBI:27787"/>
        <dbReference type="ChEBI" id="CHEBI:33019"/>
        <dbReference type="ChEBI" id="CHEBI:58756"/>
        <dbReference type="EC" id="2.5.1.32"/>
    </reaction>
</comment>
<dbReference type="Proteomes" id="UP001341281">
    <property type="component" value="Chromosome 03"/>
</dbReference>
<dbReference type="EMBL" id="CP144747">
    <property type="protein sequence ID" value="WVZ65818.1"/>
    <property type="molecule type" value="Genomic_DNA"/>
</dbReference>
<evidence type="ECO:0000256" key="3">
    <source>
        <dbReference type="ARBA" id="ARBA00022746"/>
    </source>
</evidence>
<dbReference type="GO" id="GO:0046905">
    <property type="term" value="F:15-cis-phytoene synthase activity"/>
    <property type="evidence" value="ECO:0007669"/>
    <property type="project" value="UniProtKB-EC"/>
</dbReference>
<feature type="region of interest" description="Disordered" evidence="4">
    <location>
        <begin position="1"/>
        <end position="20"/>
    </location>
</feature>
<organism evidence="5 6">
    <name type="scientific">Paspalum notatum var. saurae</name>
    <dbReference type="NCBI Taxonomy" id="547442"/>
    <lineage>
        <taxon>Eukaryota</taxon>
        <taxon>Viridiplantae</taxon>
        <taxon>Streptophyta</taxon>
        <taxon>Embryophyta</taxon>
        <taxon>Tracheophyta</taxon>
        <taxon>Spermatophyta</taxon>
        <taxon>Magnoliopsida</taxon>
        <taxon>Liliopsida</taxon>
        <taxon>Poales</taxon>
        <taxon>Poaceae</taxon>
        <taxon>PACMAD clade</taxon>
        <taxon>Panicoideae</taxon>
        <taxon>Andropogonodae</taxon>
        <taxon>Paspaleae</taxon>
        <taxon>Paspalinae</taxon>
        <taxon>Paspalum</taxon>
    </lineage>
</organism>
<keyword evidence="6" id="KW-1185">Reference proteome</keyword>
<dbReference type="EC" id="2.5.1.32" evidence="2"/>
<dbReference type="GO" id="GO:0016117">
    <property type="term" value="P:carotenoid biosynthetic process"/>
    <property type="evidence" value="ECO:0007669"/>
    <property type="project" value="UniProtKB-KW"/>
</dbReference>
<dbReference type="PANTHER" id="PTHR31480">
    <property type="entry name" value="BIFUNCTIONAL LYCOPENE CYCLASE/PHYTOENE SYNTHASE"/>
    <property type="match status" value="1"/>
</dbReference>
<name>A0AAQ3WLB9_PASNO</name>
<keyword evidence="3" id="KW-0125">Carotenoid biosynthesis</keyword>
<dbReference type="SUPFAM" id="SSF48576">
    <property type="entry name" value="Terpenoid synthases"/>
    <property type="match status" value="1"/>
</dbReference>
<feature type="compositionally biased region" description="Polar residues" evidence="4">
    <location>
        <begin position="1"/>
        <end position="12"/>
    </location>
</feature>
<protein>
    <recommendedName>
        <fullName evidence="2">15-cis-phytoene synthase</fullName>
        <ecNumber evidence="2">2.5.1.32</ecNumber>
    </recommendedName>
</protein>
<proteinExistence type="predicted"/>
<dbReference type="Pfam" id="PF00494">
    <property type="entry name" value="SQS_PSY"/>
    <property type="match status" value="1"/>
</dbReference>
<dbReference type="InterPro" id="IPR008949">
    <property type="entry name" value="Isoprenoid_synthase_dom_sf"/>
</dbReference>
<reference evidence="5 6" key="1">
    <citation type="submission" date="2024-02" db="EMBL/GenBank/DDBJ databases">
        <title>High-quality chromosome-scale genome assembly of Pensacola bahiagrass (Paspalum notatum Flugge var. saurae).</title>
        <authorList>
            <person name="Vega J.M."/>
            <person name="Podio M."/>
            <person name="Orjuela J."/>
            <person name="Siena L.A."/>
            <person name="Pessino S.C."/>
            <person name="Combes M.C."/>
            <person name="Mariac C."/>
            <person name="Albertini E."/>
            <person name="Pupilli F."/>
            <person name="Ortiz J.P.A."/>
            <person name="Leblanc O."/>
        </authorList>
    </citation>
    <scope>NUCLEOTIDE SEQUENCE [LARGE SCALE GENOMIC DNA]</scope>
    <source>
        <strain evidence="5">R1</strain>
        <tissue evidence="5">Leaf</tissue>
    </source>
</reference>
<evidence type="ECO:0000256" key="1">
    <source>
        <dbReference type="ARBA" id="ARBA00001805"/>
    </source>
</evidence>
<gene>
    <name evidence="5" type="ORF">U9M48_015120</name>
</gene>
<evidence type="ECO:0000256" key="4">
    <source>
        <dbReference type="SAM" id="MobiDB-lite"/>
    </source>
</evidence>
<dbReference type="Gene3D" id="1.10.600.10">
    <property type="entry name" value="Farnesyl Diphosphate Synthase"/>
    <property type="match status" value="1"/>
</dbReference>